<sequence length="364" mass="36949">MSTITLVFVCYVGLLALLFAGALAVRPWLLRQERARPDPRRVPIEDLALLNRQPVVLVGILRLYDAGTIGPAAAPGKLTVTAQPPDALHPVTASCYEAVRSAGELPLSAIRDHAQVLAARNAARKALDASLLPSPVYRRFVGVLAACAGGLGLLTSLAVLADIVTIAVDSADVPLLLGLIVPMIGLTRGVGAALPPSARAKDGAARLGAASLVAPAREQVRRSYDAGELVPLAVIAALLGTSELWKANPDLAPRLGVPDGSFGYRSPDRKIPPRSSSRTTTGFPGATAYVPRSRTAASASSAASDGSDGSDGSSRTTSGGSGRSWRPAAGGVSWADIAHDQATSNDSGGHSCGSGCGGGCGGCG</sequence>
<feature type="transmembrane region" description="Helical" evidence="2">
    <location>
        <begin position="173"/>
        <end position="194"/>
    </location>
</feature>
<name>A0A937R9K0_9ACTN</name>
<evidence type="ECO:0000256" key="1">
    <source>
        <dbReference type="SAM" id="MobiDB-lite"/>
    </source>
</evidence>
<protein>
    <recommendedName>
        <fullName evidence="5">TIGR04222 domain-containing membrane protein</fullName>
    </recommendedName>
</protein>
<dbReference type="Proteomes" id="UP000604475">
    <property type="component" value="Unassembled WGS sequence"/>
</dbReference>
<feature type="compositionally biased region" description="Low complexity" evidence="1">
    <location>
        <begin position="293"/>
        <end position="318"/>
    </location>
</feature>
<comment type="caution">
    <text evidence="3">The sequence shown here is derived from an EMBL/GenBank/DDBJ whole genome shotgun (WGS) entry which is preliminary data.</text>
</comment>
<evidence type="ECO:0000313" key="4">
    <source>
        <dbReference type="Proteomes" id="UP000604475"/>
    </source>
</evidence>
<evidence type="ECO:0000313" key="3">
    <source>
        <dbReference type="EMBL" id="MBL7626390.1"/>
    </source>
</evidence>
<accession>A0A937R9K0</accession>
<dbReference type="EMBL" id="JAEACQ010000131">
    <property type="protein sequence ID" value="MBL7626390.1"/>
    <property type="molecule type" value="Genomic_DNA"/>
</dbReference>
<evidence type="ECO:0000256" key="2">
    <source>
        <dbReference type="SAM" id="Phobius"/>
    </source>
</evidence>
<feature type="transmembrane region" description="Helical" evidence="2">
    <location>
        <begin position="6"/>
        <end position="25"/>
    </location>
</feature>
<dbReference type="RefSeq" id="WP_203007525.1">
    <property type="nucleotide sequence ID" value="NZ_JADWYU010000224.1"/>
</dbReference>
<proteinExistence type="predicted"/>
<evidence type="ECO:0008006" key="5">
    <source>
        <dbReference type="Google" id="ProtNLM"/>
    </source>
</evidence>
<gene>
    <name evidence="3" type="ORF">I7412_04220</name>
</gene>
<keyword evidence="2" id="KW-1133">Transmembrane helix</keyword>
<keyword evidence="4" id="KW-1185">Reference proteome</keyword>
<feature type="transmembrane region" description="Helical" evidence="2">
    <location>
        <begin position="140"/>
        <end position="161"/>
    </location>
</feature>
<dbReference type="AlphaFoldDB" id="A0A937R9K0"/>
<feature type="region of interest" description="Disordered" evidence="1">
    <location>
        <begin position="256"/>
        <end position="329"/>
    </location>
</feature>
<keyword evidence="2" id="KW-0812">Transmembrane</keyword>
<organism evidence="3 4">
    <name type="scientific">Frankia nepalensis</name>
    <dbReference type="NCBI Taxonomy" id="1836974"/>
    <lineage>
        <taxon>Bacteria</taxon>
        <taxon>Bacillati</taxon>
        <taxon>Actinomycetota</taxon>
        <taxon>Actinomycetes</taxon>
        <taxon>Frankiales</taxon>
        <taxon>Frankiaceae</taxon>
        <taxon>Frankia</taxon>
    </lineage>
</organism>
<reference evidence="3" key="1">
    <citation type="submission" date="2020-12" db="EMBL/GenBank/DDBJ databases">
        <title>Genomic characterization of non-nitrogen-fixing Frankia strains.</title>
        <authorList>
            <person name="Carlos-Shanley C."/>
            <person name="Guerra T."/>
            <person name="Hahn D."/>
        </authorList>
    </citation>
    <scope>NUCLEOTIDE SEQUENCE</scope>
    <source>
        <strain evidence="3">CN6</strain>
    </source>
</reference>
<keyword evidence="2" id="KW-0472">Membrane</keyword>